<dbReference type="Proteomes" id="UP001569904">
    <property type="component" value="Unassembled WGS sequence"/>
</dbReference>
<evidence type="ECO:0000313" key="2">
    <source>
        <dbReference type="Proteomes" id="UP001569904"/>
    </source>
</evidence>
<sequence length="170" mass="18606">MTLIARHGPAWTYIDYHQFFLMEPGEQDYSPEEAGALISTTGEAVIVHTGIANGDVAVHVEIHDHEPLVDDADWEEVAEASLQVEEGTLMVRCLMADPPDLPVLTPAGPGLYRVRAHGSGRDTAYDGCVSRSEEVYLFQIWAAPYLPLHVLKQTDLCGRGLRRPASPAGE</sequence>
<protein>
    <submittedName>
        <fullName evidence="1">Uncharacterized protein</fullName>
    </submittedName>
</protein>
<accession>A0ABV4QZU5</accession>
<comment type="caution">
    <text evidence="1">The sequence shown here is derived from an EMBL/GenBank/DDBJ whole genome shotgun (WGS) entry which is preliminary data.</text>
</comment>
<reference evidence="1 2" key="1">
    <citation type="submission" date="2023-11" db="EMBL/GenBank/DDBJ databases">
        <title>Actinomadura monticuli sp. nov., isolated from volcanic ash.</title>
        <authorList>
            <person name="Lee S.D."/>
            <person name="Yang H."/>
            <person name="Kim I.S."/>
        </authorList>
    </citation>
    <scope>NUCLEOTIDE SEQUENCE [LARGE SCALE GENOMIC DNA]</scope>
    <source>
        <strain evidence="1 2">DSM 45346</strain>
    </source>
</reference>
<evidence type="ECO:0000313" key="1">
    <source>
        <dbReference type="EMBL" id="MFA1555543.1"/>
    </source>
</evidence>
<keyword evidence="2" id="KW-1185">Reference proteome</keyword>
<dbReference type="EMBL" id="JAXCEH010000010">
    <property type="protein sequence ID" value="MFA1555543.1"/>
    <property type="molecule type" value="Genomic_DNA"/>
</dbReference>
<dbReference type="RefSeq" id="WP_371942258.1">
    <property type="nucleotide sequence ID" value="NZ_JAXCEH010000010.1"/>
</dbReference>
<proteinExistence type="predicted"/>
<gene>
    <name evidence="1" type="ORF">SM436_17780</name>
</gene>
<organism evidence="1 2">
    <name type="scientific">Actinomadura chokoriensis</name>
    <dbReference type="NCBI Taxonomy" id="454156"/>
    <lineage>
        <taxon>Bacteria</taxon>
        <taxon>Bacillati</taxon>
        <taxon>Actinomycetota</taxon>
        <taxon>Actinomycetes</taxon>
        <taxon>Streptosporangiales</taxon>
        <taxon>Thermomonosporaceae</taxon>
        <taxon>Actinomadura</taxon>
    </lineage>
</organism>
<name>A0ABV4QZU5_9ACTN</name>